<feature type="signal peptide" evidence="1">
    <location>
        <begin position="1"/>
        <end position="19"/>
    </location>
</feature>
<organism evidence="2 3">
    <name type="scientific">Actinomortierella ambigua</name>
    <dbReference type="NCBI Taxonomy" id="1343610"/>
    <lineage>
        <taxon>Eukaryota</taxon>
        <taxon>Fungi</taxon>
        <taxon>Fungi incertae sedis</taxon>
        <taxon>Mucoromycota</taxon>
        <taxon>Mortierellomycotina</taxon>
        <taxon>Mortierellomycetes</taxon>
        <taxon>Mortierellales</taxon>
        <taxon>Mortierellaceae</taxon>
        <taxon>Actinomortierella</taxon>
    </lineage>
</organism>
<reference evidence="2" key="1">
    <citation type="journal article" date="2020" name="Fungal Divers.">
        <title>Resolving the Mortierellaceae phylogeny through synthesis of multi-gene phylogenetics and phylogenomics.</title>
        <authorList>
            <person name="Vandepol N."/>
            <person name="Liber J."/>
            <person name="Desiro A."/>
            <person name="Na H."/>
            <person name="Kennedy M."/>
            <person name="Barry K."/>
            <person name="Grigoriev I.V."/>
            <person name="Miller A.N."/>
            <person name="O'Donnell K."/>
            <person name="Stajich J.E."/>
            <person name="Bonito G."/>
        </authorList>
    </citation>
    <scope>NUCLEOTIDE SEQUENCE</scope>
    <source>
        <strain evidence="2">BC1065</strain>
    </source>
</reference>
<evidence type="ECO:0000313" key="2">
    <source>
        <dbReference type="EMBL" id="KAG0261619.1"/>
    </source>
</evidence>
<protein>
    <submittedName>
        <fullName evidence="2">Uncharacterized protein</fullName>
    </submittedName>
</protein>
<proteinExistence type="predicted"/>
<evidence type="ECO:0000256" key="1">
    <source>
        <dbReference type="SAM" id="SignalP"/>
    </source>
</evidence>
<sequence length="149" mass="15913">MILAAVLIAFLACTGGVEAGKAWGTHVGPGQCGFLVSTDYTIVHGGGSGHCWAEWVGTDDTGDKCLKIQRGFITKDDPSCADISYRECHSSLTAKDDQFCQSRLKMEVSAGSDVWDDLVDCMTNILSPEDKITGSGCEDGPAGYYDRFS</sequence>
<keyword evidence="1" id="KW-0732">Signal</keyword>
<accession>A0A9P6Q9Q8</accession>
<name>A0A9P6Q9Q8_9FUNG</name>
<gene>
    <name evidence="2" type="ORF">DFQ27_002884</name>
</gene>
<evidence type="ECO:0000313" key="3">
    <source>
        <dbReference type="Proteomes" id="UP000807716"/>
    </source>
</evidence>
<dbReference type="AlphaFoldDB" id="A0A9P6Q9Q8"/>
<feature type="chain" id="PRO_5040355248" evidence="1">
    <location>
        <begin position="20"/>
        <end position="149"/>
    </location>
</feature>
<dbReference type="EMBL" id="JAAAJB010000211">
    <property type="protein sequence ID" value="KAG0261619.1"/>
    <property type="molecule type" value="Genomic_DNA"/>
</dbReference>
<dbReference type="Proteomes" id="UP000807716">
    <property type="component" value="Unassembled WGS sequence"/>
</dbReference>
<comment type="caution">
    <text evidence="2">The sequence shown here is derived from an EMBL/GenBank/DDBJ whole genome shotgun (WGS) entry which is preliminary data.</text>
</comment>
<keyword evidence="3" id="KW-1185">Reference proteome</keyword>